<feature type="coiled-coil region" evidence="3">
    <location>
        <begin position="92"/>
        <end position="141"/>
    </location>
</feature>
<name>A0ABR2WXU2_9FUNG</name>
<keyword evidence="2" id="KW-0963">Cytoplasm</keyword>
<feature type="region of interest" description="Disordered" evidence="4">
    <location>
        <begin position="1"/>
        <end position="56"/>
    </location>
</feature>
<dbReference type="InterPro" id="IPR028133">
    <property type="entry name" value="Dynamitin"/>
</dbReference>
<dbReference type="EMBL" id="JASJQH010000168">
    <property type="protein sequence ID" value="KAK9766307.1"/>
    <property type="molecule type" value="Genomic_DNA"/>
</dbReference>
<keyword evidence="6" id="KW-1185">Reference proteome</keyword>
<sequence>MLSRKYATLPDLDTHPDVYETPDPIPLLLQEKTINENDSKVEEAQASTEEPPKSLSRQKRAMYRNYLNSSDNSELEILPTHPLLEETLPQRHERLLLEIQELKDEIQNGDKEPNPTIISQVTQLQSNLSQLTDRLKKNIAEKEASTLINQLKSFSLENSQETQNSQKPKVAKKQVEVDPVALTATIEKRISALEKLIGTSSSQAFKESEISTTSTGLVATVSQLEEQLEQLVQQRQTDPTSRRIKSIVNELDGLIKLRNKDENQLANKELESRIGFLFDAVETFDPVIVLTQPLLNRLKELQSLHNEASIFDESIKMVTSEQQKIEQKGQDLENTCKQLEINLQDNTASIQRNVEKLDKRLTSLVEQVNGLSH</sequence>
<dbReference type="Proteomes" id="UP001479436">
    <property type="component" value="Unassembled WGS sequence"/>
</dbReference>
<comment type="subcellular location">
    <subcellularLocation>
        <location evidence="1">Cytoplasm</location>
    </subcellularLocation>
</comment>
<reference evidence="5 6" key="1">
    <citation type="submission" date="2023-04" db="EMBL/GenBank/DDBJ databases">
        <title>Genome of Basidiobolus ranarum AG-B5.</title>
        <authorList>
            <person name="Stajich J.E."/>
            <person name="Carter-House D."/>
            <person name="Gryganskyi A."/>
        </authorList>
    </citation>
    <scope>NUCLEOTIDE SEQUENCE [LARGE SCALE GENOMIC DNA]</scope>
    <source>
        <strain evidence="5 6">AG-B5</strain>
    </source>
</reference>
<dbReference type="Pfam" id="PF04912">
    <property type="entry name" value="Dynamitin"/>
    <property type="match status" value="1"/>
</dbReference>
<evidence type="ECO:0000256" key="1">
    <source>
        <dbReference type="ARBA" id="ARBA00004496"/>
    </source>
</evidence>
<feature type="coiled-coil region" evidence="3">
    <location>
        <begin position="214"/>
        <end position="271"/>
    </location>
</feature>
<evidence type="ECO:0000313" key="5">
    <source>
        <dbReference type="EMBL" id="KAK9766307.1"/>
    </source>
</evidence>
<evidence type="ECO:0000313" key="6">
    <source>
        <dbReference type="Proteomes" id="UP001479436"/>
    </source>
</evidence>
<evidence type="ECO:0000256" key="4">
    <source>
        <dbReference type="SAM" id="MobiDB-lite"/>
    </source>
</evidence>
<comment type="caution">
    <text evidence="5">The sequence shown here is derived from an EMBL/GenBank/DDBJ whole genome shotgun (WGS) entry which is preliminary data.</text>
</comment>
<evidence type="ECO:0000256" key="3">
    <source>
        <dbReference type="SAM" id="Coils"/>
    </source>
</evidence>
<dbReference type="PANTHER" id="PTHR15346">
    <property type="entry name" value="DYNACTIN SUBUNIT"/>
    <property type="match status" value="1"/>
</dbReference>
<proteinExistence type="predicted"/>
<protein>
    <recommendedName>
        <fullName evidence="7">Dynactin subunit 2</fullName>
    </recommendedName>
</protein>
<keyword evidence="3" id="KW-0175">Coiled coil</keyword>
<feature type="compositionally biased region" description="Basic and acidic residues" evidence="4">
    <location>
        <begin position="33"/>
        <end position="43"/>
    </location>
</feature>
<gene>
    <name evidence="5" type="ORF">K7432_004700</name>
</gene>
<evidence type="ECO:0000256" key="2">
    <source>
        <dbReference type="ARBA" id="ARBA00022490"/>
    </source>
</evidence>
<accession>A0ABR2WXU2</accession>
<evidence type="ECO:0008006" key="7">
    <source>
        <dbReference type="Google" id="ProtNLM"/>
    </source>
</evidence>
<organism evidence="5 6">
    <name type="scientific">Basidiobolus ranarum</name>
    <dbReference type="NCBI Taxonomy" id="34480"/>
    <lineage>
        <taxon>Eukaryota</taxon>
        <taxon>Fungi</taxon>
        <taxon>Fungi incertae sedis</taxon>
        <taxon>Zoopagomycota</taxon>
        <taxon>Entomophthoromycotina</taxon>
        <taxon>Basidiobolomycetes</taxon>
        <taxon>Basidiobolales</taxon>
        <taxon>Basidiobolaceae</taxon>
        <taxon>Basidiobolus</taxon>
    </lineage>
</organism>